<organism evidence="1 2">
    <name type="scientific">Ignelater luminosus</name>
    <name type="common">Cucubano</name>
    <name type="synonym">Pyrophorus luminosus</name>
    <dbReference type="NCBI Taxonomy" id="2038154"/>
    <lineage>
        <taxon>Eukaryota</taxon>
        <taxon>Metazoa</taxon>
        <taxon>Ecdysozoa</taxon>
        <taxon>Arthropoda</taxon>
        <taxon>Hexapoda</taxon>
        <taxon>Insecta</taxon>
        <taxon>Pterygota</taxon>
        <taxon>Neoptera</taxon>
        <taxon>Endopterygota</taxon>
        <taxon>Coleoptera</taxon>
        <taxon>Polyphaga</taxon>
        <taxon>Elateriformia</taxon>
        <taxon>Elateroidea</taxon>
        <taxon>Elateridae</taxon>
        <taxon>Agrypninae</taxon>
        <taxon>Pyrophorini</taxon>
        <taxon>Ignelater</taxon>
    </lineage>
</organism>
<protein>
    <submittedName>
        <fullName evidence="1">Uncharacterized protein</fullName>
    </submittedName>
</protein>
<dbReference type="Proteomes" id="UP000801492">
    <property type="component" value="Unassembled WGS sequence"/>
</dbReference>
<name>A0A8K0GBT3_IGNLU</name>
<sequence length="124" mass="14075">MELEDLFSSLSLNDGTDPLNHIEFQVLTEQLPTDIILEEYTDYYLLVAKQEEGTTLVATKISLNDNTASHSNIICANHDSLQAAQFIAKALNLNKPLWLFLCMKNYEDQLISELTNGLIWNLSR</sequence>
<evidence type="ECO:0000313" key="1">
    <source>
        <dbReference type="EMBL" id="KAF2896082.1"/>
    </source>
</evidence>
<proteinExistence type="predicted"/>
<dbReference type="OrthoDB" id="6752069at2759"/>
<dbReference type="EMBL" id="VTPC01005395">
    <property type="protein sequence ID" value="KAF2896082.1"/>
    <property type="molecule type" value="Genomic_DNA"/>
</dbReference>
<keyword evidence="2" id="KW-1185">Reference proteome</keyword>
<comment type="caution">
    <text evidence="1">The sequence shown here is derived from an EMBL/GenBank/DDBJ whole genome shotgun (WGS) entry which is preliminary data.</text>
</comment>
<evidence type="ECO:0000313" key="2">
    <source>
        <dbReference type="Proteomes" id="UP000801492"/>
    </source>
</evidence>
<dbReference type="AlphaFoldDB" id="A0A8K0GBT3"/>
<gene>
    <name evidence="1" type="ORF">ILUMI_10098</name>
</gene>
<accession>A0A8K0GBT3</accession>
<reference evidence="1" key="1">
    <citation type="submission" date="2019-08" db="EMBL/GenBank/DDBJ databases">
        <title>The genome of the North American firefly Photinus pyralis.</title>
        <authorList>
            <consortium name="Photinus pyralis genome working group"/>
            <person name="Fallon T.R."/>
            <person name="Sander Lower S.E."/>
            <person name="Weng J.-K."/>
        </authorList>
    </citation>
    <scope>NUCLEOTIDE SEQUENCE</scope>
    <source>
        <strain evidence="1">TRF0915ILg1</strain>
        <tissue evidence="1">Whole body</tissue>
    </source>
</reference>